<sequence length="110" mass="12749">MNKYVVKNNTKKEYKNIFGKTDYDIPMFGFKSALFILMTTMLSLLICINILNYLKIDFRIPNALISGIVCGFSVAYSQFFIERKKGVCKNFWIVGTIFSLIAFMVIFMIK</sequence>
<evidence type="ECO:0000313" key="2">
    <source>
        <dbReference type="EMBL" id="MDB7085744.1"/>
    </source>
</evidence>
<dbReference type="AlphaFoldDB" id="A0A9Q2X0S5"/>
<proteinExistence type="predicted"/>
<evidence type="ECO:0000256" key="1">
    <source>
        <dbReference type="SAM" id="Phobius"/>
    </source>
</evidence>
<reference evidence="2" key="1">
    <citation type="submission" date="2023-01" db="EMBL/GenBank/DDBJ databases">
        <title>Human gut microbiome strain richness.</title>
        <authorList>
            <person name="Chen-Liaw A."/>
        </authorList>
    </citation>
    <scope>NUCLEOTIDE SEQUENCE</scope>
    <source>
        <strain evidence="2">1001217st2_G6_1001217B_191108</strain>
    </source>
</reference>
<keyword evidence="1" id="KW-0472">Membrane</keyword>
<dbReference type="Proteomes" id="UP001211987">
    <property type="component" value="Unassembled WGS sequence"/>
</dbReference>
<dbReference type="EMBL" id="JAQLKE010000052">
    <property type="protein sequence ID" value="MDB7085744.1"/>
    <property type="molecule type" value="Genomic_DNA"/>
</dbReference>
<organism evidence="2 3">
    <name type="scientific">Thomasclavelia ramosa</name>
    <dbReference type="NCBI Taxonomy" id="1547"/>
    <lineage>
        <taxon>Bacteria</taxon>
        <taxon>Bacillati</taxon>
        <taxon>Bacillota</taxon>
        <taxon>Erysipelotrichia</taxon>
        <taxon>Erysipelotrichales</taxon>
        <taxon>Coprobacillaceae</taxon>
        <taxon>Thomasclavelia</taxon>
    </lineage>
</organism>
<evidence type="ECO:0000313" key="3">
    <source>
        <dbReference type="Proteomes" id="UP001211987"/>
    </source>
</evidence>
<keyword evidence="1" id="KW-1133">Transmembrane helix</keyword>
<feature type="transmembrane region" description="Helical" evidence="1">
    <location>
        <begin position="60"/>
        <end position="79"/>
    </location>
</feature>
<gene>
    <name evidence="2" type="ORF">PM738_18255</name>
</gene>
<keyword evidence="1" id="KW-0812">Transmembrane</keyword>
<name>A0A9Q2X0S5_9FIRM</name>
<protein>
    <submittedName>
        <fullName evidence="2">Uncharacterized protein</fullName>
    </submittedName>
</protein>
<feature type="transmembrane region" description="Helical" evidence="1">
    <location>
        <begin position="33"/>
        <end position="54"/>
    </location>
</feature>
<comment type="caution">
    <text evidence="2">The sequence shown here is derived from an EMBL/GenBank/DDBJ whole genome shotgun (WGS) entry which is preliminary data.</text>
</comment>
<accession>A0A9Q2X0S5</accession>
<dbReference type="RefSeq" id="WP_003535322.1">
    <property type="nucleotide sequence ID" value="NZ_AP031443.1"/>
</dbReference>
<feature type="transmembrane region" description="Helical" evidence="1">
    <location>
        <begin position="91"/>
        <end position="109"/>
    </location>
</feature>